<dbReference type="Proteomes" id="UP000887566">
    <property type="component" value="Unplaced"/>
</dbReference>
<evidence type="ECO:0000256" key="1">
    <source>
        <dbReference type="SAM" id="MobiDB-lite"/>
    </source>
</evidence>
<name>A0A914WDX5_9BILA</name>
<keyword evidence="2" id="KW-1133">Transmembrane helix</keyword>
<sequence>MKSKKDKGEDQSSDAADEKSEENDEWLPDEVGEGPTGHPLTDESSQFSDHPSHEQYIDDYEREVSDTILEPTQNDPANLAQSLAETLLQEIFAQNMNILQVTITKERVERNGSVTVINQEENIYYLESVLTLITDGETPTSRVFFSQSHVGQTNITKKNATRCEYSNRGAFYYDPMHLLQYPVHVHTSNESKFENFGQYHLDGGLFNSVMVDNGDVIDSLFEIFAAQVSCTINGTCCGILCCKTFPPFIQFKPTTEAQPTVTVKEATKSVWLAAASLFGLMGGILGVSAVAIACILVSKKLVKSARSHGKHKSDSWSSYTM</sequence>
<feature type="transmembrane region" description="Helical" evidence="2">
    <location>
        <begin position="270"/>
        <end position="297"/>
    </location>
</feature>
<organism evidence="3 4">
    <name type="scientific">Plectus sambesii</name>
    <dbReference type="NCBI Taxonomy" id="2011161"/>
    <lineage>
        <taxon>Eukaryota</taxon>
        <taxon>Metazoa</taxon>
        <taxon>Ecdysozoa</taxon>
        <taxon>Nematoda</taxon>
        <taxon>Chromadorea</taxon>
        <taxon>Plectida</taxon>
        <taxon>Plectina</taxon>
        <taxon>Plectoidea</taxon>
        <taxon>Plectidae</taxon>
        <taxon>Plectus</taxon>
    </lineage>
</organism>
<dbReference type="AlphaFoldDB" id="A0A914WDX5"/>
<keyword evidence="3" id="KW-1185">Reference proteome</keyword>
<evidence type="ECO:0000313" key="4">
    <source>
        <dbReference type="WBParaSite" id="PSAMB.scaffold3748size17028.g22384.t1"/>
    </source>
</evidence>
<evidence type="ECO:0000256" key="2">
    <source>
        <dbReference type="SAM" id="Phobius"/>
    </source>
</evidence>
<feature type="compositionally biased region" description="Basic and acidic residues" evidence="1">
    <location>
        <begin position="1"/>
        <end position="10"/>
    </location>
</feature>
<evidence type="ECO:0000313" key="3">
    <source>
        <dbReference type="Proteomes" id="UP000887566"/>
    </source>
</evidence>
<dbReference type="WBParaSite" id="PSAMB.scaffold3748size17028.g22384.t1">
    <property type="protein sequence ID" value="PSAMB.scaffold3748size17028.g22384.t1"/>
    <property type="gene ID" value="PSAMB.scaffold3748size17028.g22384"/>
</dbReference>
<feature type="compositionally biased region" description="Acidic residues" evidence="1">
    <location>
        <begin position="19"/>
        <end position="32"/>
    </location>
</feature>
<proteinExistence type="predicted"/>
<protein>
    <submittedName>
        <fullName evidence="4">Uncharacterized protein</fullName>
    </submittedName>
</protein>
<accession>A0A914WDX5</accession>
<feature type="region of interest" description="Disordered" evidence="1">
    <location>
        <begin position="1"/>
        <end position="52"/>
    </location>
</feature>
<keyword evidence="2" id="KW-0812">Transmembrane</keyword>
<reference evidence="4" key="1">
    <citation type="submission" date="2022-11" db="UniProtKB">
        <authorList>
            <consortium name="WormBaseParasite"/>
        </authorList>
    </citation>
    <scope>IDENTIFICATION</scope>
</reference>
<keyword evidence="2" id="KW-0472">Membrane</keyword>